<evidence type="ECO:0000259" key="15">
    <source>
        <dbReference type="Pfam" id="PF22766"/>
    </source>
</evidence>
<evidence type="ECO:0000259" key="13">
    <source>
        <dbReference type="Pfam" id="PF20665"/>
    </source>
</evidence>
<dbReference type="Gene3D" id="1.10.357.150">
    <property type="match status" value="1"/>
</dbReference>
<evidence type="ECO:0000256" key="11">
    <source>
        <dbReference type="ARBA" id="ARBA00023328"/>
    </source>
</evidence>
<name>A0A7J7H9N2_CAMSI</name>
<dbReference type="InterPro" id="IPR048343">
    <property type="entry name" value="ZW10_C"/>
</dbReference>
<evidence type="ECO:0000313" key="16">
    <source>
        <dbReference type="EMBL" id="KAF5948498.1"/>
    </source>
</evidence>
<comment type="similarity">
    <text evidence="4">Belongs to the 'GDSL' lipolytic enzyme family.</text>
</comment>
<keyword evidence="6" id="KW-0963">Cytoplasm</keyword>
<dbReference type="GO" id="GO:0005634">
    <property type="term" value="C:nucleus"/>
    <property type="evidence" value="ECO:0007669"/>
    <property type="project" value="InterPro"/>
</dbReference>
<evidence type="ECO:0000256" key="8">
    <source>
        <dbReference type="ARBA" id="ARBA00022776"/>
    </source>
</evidence>
<dbReference type="Pfam" id="PF00657">
    <property type="entry name" value="Lipase_GDSL"/>
    <property type="match status" value="1"/>
</dbReference>
<evidence type="ECO:0000256" key="4">
    <source>
        <dbReference type="ARBA" id="ARBA00008668"/>
    </source>
</evidence>
<evidence type="ECO:0000256" key="10">
    <source>
        <dbReference type="ARBA" id="ARBA00023306"/>
    </source>
</evidence>
<dbReference type="Gene3D" id="3.40.50.1110">
    <property type="entry name" value="SGNH hydrolase"/>
    <property type="match status" value="1"/>
</dbReference>
<dbReference type="GO" id="GO:1990423">
    <property type="term" value="C:RZZ complex"/>
    <property type="evidence" value="ECO:0007669"/>
    <property type="project" value="TreeGrafter"/>
</dbReference>
<dbReference type="GO" id="GO:0016788">
    <property type="term" value="F:hydrolase activity, acting on ester bonds"/>
    <property type="evidence" value="ECO:0007669"/>
    <property type="project" value="InterPro"/>
</dbReference>
<evidence type="ECO:0000256" key="7">
    <source>
        <dbReference type="ARBA" id="ARBA00022618"/>
    </source>
</evidence>
<dbReference type="EMBL" id="JACBKZ010000006">
    <property type="protein sequence ID" value="KAF5948498.1"/>
    <property type="molecule type" value="Genomic_DNA"/>
</dbReference>
<feature type="domain" description="Centromere/kinetochore protein zw10 C-terminal" evidence="14">
    <location>
        <begin position="546"/>
        <end position="674"/>
    </location>
</feature>
<dbReference type="Proteomes" id="UP000593564">
    <property type="component" value="Unassembled WGS sequence"/>
</dbReference>
<dbReference type="Pfam" id="PF20666">
    <property type="entry name" value="ZW10_C"/>
    <property type="match status" value="1"/>
</dbReference>
<feature type="domain" description="Centromere/kinetochore protein zw10 middle" evidence="13">
    <location>
        <begin position="327"/>
        <end position="428"/>
    </location>
</feature>
<dbReference type="GO" id="GO:0006888">
    <property type="term" value="P:endoplasmic reticulum to Golgi vesicle-mediated transport"/>
    <property type="evidence" value="ECO:0007669"/>
    <property type="project" value="TreeGrafter"/>
</dbReference>
<dbReference type="Pfam" id="PF20665">
    <property type="entry name" value="Zw10_middle"/>
    <property type="match status" value="2"/>
</dbReference>
<keyword evidence="7" id="KW-0132">Cell division</keyword>
<dbReference type="InterPro" id="IPR001087">
    <property type="entry name" value="GDSL"/>
</dbReference>
<dbReference type="Pfam" id="PF22766">
    <property type="entry name" value="ZW10_C2"/>
    <property type="match status" value="1"/>
</dbReference>
<sequence>MSLYELGARKVSLGGLPPMGCLPLERTTNFQGGHNCTTSYNTVAMAFNDKLNGLVVELNNGLPGMKVVMSCPYCILLQIIKKPSLYGFDEAAVACCSTGMFEMGYACHRNNPFTCTDANKFVFWDSFHPTEKTNQLIVQERERERERSSMDVLFNSIDVRDLLSSHDLDDSSPLSAPDLRLLIDRLQVHSLHIKSKVRDYILSHHHDFSSLFAQCSDAVSNSEQLSRQLSDLLRLISDHPIDVEIRDVVAEIGRKRKEAREKKELLELVRTIVELSEQLRRVKEDVKTGRVVEAAEAVRVLRAALRIREVAAAAAEEEGEPVVYGLLRKEWAECFEGIQDLLLRFMKIAVRFEQQQNAVQVKYLLSLNEINGVELRSILKAMDVVGILDYGLAKVADMMIKHVITPAVNCRSCVSFVEEINQETEHITEAILKIVPSSDPEVVPDDASKFADFQRIIKLTSEFETALKEMMFISASDNKDDRLSNFTDNVEVHFATRKKVEILAKARDLLLQSNFVLPQEHTRKVTALKYGGAAKRFPDHVVDLIFSSESCVVSKAACQLMELVHRTLKDVCLSSPRVAWEFYHAARDALILYEAVIPVKQERQLDGINQVAGLIHNDCLYLSQEILGLAFEYRLDFPSSIKELAVFVDLAPRFQLMAEEILQRQIKLVIYSLKEAIDAADGFQNTHQKQQFESAKFSIDQVVFILEKVHIIWEPLLLPSTYKRSMCMVLESVFFGMTKNILLLDDMAAEETLQLQRLIHLMLESLSSLLNSVDTISQTGKSQENHTSSVDELIPSLRKIHLLDMPLKSITTAWESAELVSCGFTLSEVQDFIKAIFTDSPLRKECLWRIESTSF</sequence>
<keyword evidence="9" id="KW-0995">Kinetochore</keyword>
<feature type="domain" description="Centromere/kinetochore protein zw10 middle" evidence="13">
    <location>
        <begin position="441"/>
        <end position="510"/>
    </location>
</feature>
<keyword evidence="11" id="KW-0137">Centromere</keyword>
<keyword evidence="5" id="KW-0158">Chromosome</keyword>
<accession>A0A7J7H9N2</accession>
<feature type="domain" description="Centromere/kinetochore protein zw10 N-terminal" evidence="12">
    <location>
        <begin position="186"/>
        <end position="279"/>
    </location>
</feature>
<keyword evidence="8" id="KW-0498">Mitosis</keyword>
<feature type="domain" description="ZW10 C-terminal helical" evidence="15">
    <location>
        <begin position="698"/>
        <end position="850"/>
    </location>
</feature>
<evidence type="ECO:0000259" key="12">
    <source>
        <dbReference type="Pfam" id="PF06248"/>
    </source>
</evidence>
<dbReference type="GO" id="GO:0051301">
    <property type="term" value="P:cell division"/>
    <property type="evidence" value="ECO:0007669"/>
    <property type="project" value="UniProtKB-KW"/>
</dbReference>
<dbReference type="InterPro" id="IPR048344">
    <property type="entry name" value="Zw10_middle"/>
</dbReference>
<dbReference type="PANTHER" id="PTHR12205">
    <property type="entry name" value="CENTROMERE/KINETOCHORE PROTEIN ZW10"/>
    <property type="match status" value="1"/>
</dbReference>
<reference evidence="16 17" key="2">
    <citation type="submission" date="2020-07" db="EMBL/GenBank/DDBJ databases">
        <title>Genome assembly of wild tea tree DASZ reveals pedigree and selection history of tea varieties.</title>
        <authorList>
            <person name="Zhang W."/>
        </authorList>
    </citation>
    <scope>NUCLEOTIDE SEQUENCE [LARGE SCALE GENOMIC DNA]</scope>
    <source>
        <strain evidence="17">cv. G240</strain>
        <tissue evidence="16">Leaf</tissue>
    </source>
</reference>
<keyword evidence="10" id="KW-0131">Cell cycle</keyword>
<dbReference type="InterPro" id="IPR009361">
    <property type="entry name" value="Zw10_N"/>
</dbReference>
<dbReference type="AlphaFoldDB" id="A0A7J7H9N2"/>
<organism evidence="16 17">
    <name type="scientific">Camellia sinensis</name>
    <name type="common">Tea plant</name>
    <name type="synonym">Thea sinensis</name>
    <dbReference type="NCBI Taxonomy" id="4442"/>
    <lineage>
        <taxon>Eukaryota</taxon>
        <taxon>Viridiplantae</taxon>
        <taxon>Streptophyta</taxon>
        <taxon>Embryophyta</taxon>
        <taxon>Tracheophyta</taxon>
        <taxon>Spermatophyta</taxon>
        <taxon>Magnoliopsida</taxon>
        <taxon>eudicotyledons</taxon>
        <taxon>Gunneridae</taxon>
        <taxon>Pentapetalae</taxon>
        <taxon>asterids</taxon>
        <taxon>Ericales</taxon>
        <taxon>Theaceae</taxon>
        <taxon>Camellia</taxon>
    </lineage>
</organism>
<reference evidence="17" key="1">
    <citation type="journal article" date="2020" name="Nat. Commun.">
        <title>Genome assembly of wild tea tree DASZ reveals pedigree and selection history of tea varieties.</title>
        <authorList>
            <person name="Zhang W."/>
            <person name="Zhang Y."/>
            <person name="Qiu H."/>
            <person name="Guo Y."/>
            <person name="Wan H."/>
            <person name="Zhang X."/>
            <person name="Scossa F."/>
            <person name="Alseekh S."/>
            <person name="Zhang Q."/>
            <person name="Wang P."/>
            <person name="Xu L."/>
            <person name="Schmidt M.H."/>
            <person name="Jia X."/>
            <person name="Li D."/>
            <person name="Zhu A."/>
            <person name="Guo F."/>
            <person name="Chen W."/>
            <person name="Ni D."/>
            <person name="Usadel B."/>
            <person name="Fernie A.R."/>
            <person name="Wen W."/>
        </authorList>
    </citation>
    <scope>NUCLEOTIDE SEQUENCE [LARGE SCALE GENOMIC DNA]</scope>
    <source>
        <strain evidence="17">cv. G240</strain>
    </source>
</reference>
<protein>
    <submittedName>
        <fullName evidence="16">Uncharacterized protein</fullName>
    </submittedName>
</protein>
<evidence type="ECO:0000256" key="2">
    <source>
        <dbReference type="ARBA" id="ARBA00004629"/>
    </source>
</evidence>
<evidence type="ECO:0000256" key="3">
    <source>
        <dbReference type="ARBA" id="ARBA00006245"/>
    </source>
</evidence>
<dbReference type="Pfam" id="PF06248">
    <property type="entry name" value="Zw10_N"/>
    <property type="match status" value="1"/>
</dbReference>
<comment type="subcellular location">
    <subcellularLocation>
        <location evidence="2">Chromosome</location>
        <location evidence="2">Centromere</location>
        <location evidence="2">Kinetochore</location>
    </subcellularLocation>
    <subcellularLocation>
        <location evidence="1">Cytoplasm</location>
    </subcellularLocation>
</comment>
<evidence type="ECO:0000256" key="9">
    <source>
        <dbReference type="ARBA" id="ARBA00022838"/>
    </source>
</evidence>
<proteinExistence type="inferred from homology"/>
<keyword evidence="17" id="KW-1185">Reference proteome</keyword>
<evidence type="ECO:0000313" key="17">
    <source>
        <dbReference type="Proteomes" id="UP000593564"/>
    </source>
</evidence>
<dbReference type="InterPro" id="IPR055148">
    <property type="entry name" value="ZW10_C_2"/>
</dbReference>
<evidence type="ECO:0000259" key="14">
    <source>
        <dbReference type="Pfam" id="PF20666"/>
    </source>
</evidence>
<evidence type="ECO:0000256" key="5">
    <source>
        <dbReference type="ARBA" id="ARBA00022454"/>
    </source>
</evidence>
<evidence type="ECO:0000256" key="1">
    <source>
        <dbReference type="ARBA" id="ARBA00004496"/>
    </source>
</evidence>
<dbReference type="GO" id="GO:0005737">
    <property type="term" value="C:cytoplasm"/>
    <property type="evidence" value="ECO:0007669"/>
    <property type="project" value="UniProtKB-SubCell"/>
</dbReference>
<comment type="caution">
    <text evidence="16">The sequence shown here is derived from an EMBL/GenBank/DDBJ whole genome shotgun (WGS) entry which is preliminary data.</text>
</comment>
<dbReference type="InterPro" id="IPR046362">
    <property type="entry name" value="Zw10/DSL1_C_sf"/>
</dbReference>
<gene>
    <name evidence="16" type="ORF">HYC85_014455</name>
</gene>
<evidence type="ECO:0000256" key="6">
    <source>
        <dbReference type="ARBA" id="ARBA00022490"/>
    </source>
</evidence>
<dbReference type="GO" id="GO:0007094">
    <property type="term" value="P:mitotic spindle assembly checkpoint signaling"/>
    <property type="evidence" value="ECO:0007669"/>
    <property type="project" value="TreeGrafter"/>
</dbReference>
<dbReference type="InterPro" id="IPR036514">
    <property type="entry name" value="SGNH_hydro_sf"/>
</dbReference>
<dbReference type="PANTHER" id="PTHR12205:SF0">
    <property type="entry name" value="CENTROMERE_KINETOCHORE PROTEIN ZW10 HOMOLOG"/>
    <property type="match status" value="1"/>
</dbReference>
<comment type="similarity">
    <text evidence="3">Belongs to the ZW10 family.</text>
</comment>